<dbReference type="Proteomes" id="UP000324678">
    <property type="component" value="Chromosome"/>
</dbReference>
<name>A0A5C1YFL3_9MICO</name>
<dbReference type="KEGG" id="ail:FLP10_07445"/>
<evidence type="ECO:0000259" key="14">
    <source>
        <dbReference type="Pfam" id="PF02096"/>
    </source>
</evidence>
<feature type="transmembrane region" description="Helical" evidence="13">
    <location>
        <begin position="147"/>
        <end position="175"/>
    </location>
</feature>
<keyword evidence="6 13" id="KW-0472">Membrane</keyword>
<evidence type="ECO:0000256" key="13">
    <source>
        <dbReference type="SAM" id="Phobius"/>
    </source>
</evidence>
<keyword evidence="16" id="KW-1185">Reference proteome</keyword>
<evidence type="ECO:0000256" key="9">
    <source>
        <dbReference type="ARBA" id="ARBA00031538"/>
    </source>
</evidence>
<comment type="subunit">
    <text evidence="8">Interacts with the Sec translocase complex via SecD. Specifically interacts with transmembrane segments of nascent integral membrane proteins during membrane integration.</text>
</comment>
<evidence type="ECO:0000256" key="1">
    <source>
        <dbReference type="ARBA" id="ARBA00004141"/>
    </source>
</evidence>
<evidence type="ECO:0000256" key="4">
    <source>
        <dbReference type="ARBA" id="ARBA00022692"/>
    </source>
</evidence>
<evidence type="ECO:0000256" key="10">
    <source>
        <dbReference type="ARBA" id="ARBA00033245"/>
    </source>
</evidence>
<comment type="subcellular location">
    <subcellularLocation>
        <location evidence="1 12">Membrane</location>
        <topology evidence="1 12">Multi-pass membrane protein</topology>
    </subcellularLocation>
</comment>
<feature type="transmembrane region" description="Helical" evidence="13">
    <location>
        <begin position="212"/>
        <end position="238"/>
    </location>
</feature>
<organism evidence="15 16">
    <name type="scientific">Agromyces intestinalis</name>
    <dbReference type="NCBI Taxonomy" id="2592652"/>
    <lineage>
        <taxon>Bacteria</taxon>
        <taxon>Bacillati</taxon>
        <taxon>Actinomycetota</taxon>
        <taxon>Actinomycetes</taxon>
        <taxon>Micrococcales</taxon>
        <taxon>Microbacteriaceae</taxon>
        <taxon>Agromyces</taxon>
    </lineage>
</organism>
<feature type="domain" description="Membrane insertase YidC/Oxa/ALB C-terminal" evidence="14">
    <location>
        <begin position="37"/>
        <end position="247"/>
    </location>
</feature>
<dbReference type="NCBIfam" id="TIGR03592">
    <property type="entry name" value="yidC_oxa1_cterm"/>
    <property type="match status" value="1"/>
</dbReference>
<dbReference type="Pfam" id="PF02096">
    <property type="entry name" value="60KD_IMP"/>
    <property type="match status" value="1"/>
</dbReference>
<evidence type="ECO:0000256" key="5">
    <source>
        <dbReference type="ARBA" id="ARBA00022989"/>
    </source>
</evidence>
<comment type="function">
    <text evidence="7">Required for the insertion and/or proper folding and/or complex formation of integral membrane proteins into the membrane. Involved in integration of membrane proteins that insert both dependently and independently of the Sec translocase complex, as well as at least some lipoproteins. Aids folding of multispanning membrane proteins.</text>
</comment>
<evidence type="ECO:0000256" key="3">
    <source>
        <dbReference type="ARBA" id="ARBA00015325"/>
    </source>
</evidence>
<reference evidence="15 16" key="1">
    <citation type="submission" date="2019-09" db="EMBL/GenBank/DDBJ databases">
        <title>Genome sequencing of strain KACC 19306.</title>
        <authorList>
            <person name="Heo J."/>
            <person name="Kim S.-J."/>
            <person name="Kim J.-S."/>
            <person name="Hong S.-B."/>
            <person name="Kwon S.-W."/>
        </authorList>
    </citation>
    <scope>NUCLEOTIDE SEQUENCE [LARGE SCALE GENOMIC DNA]</scope>
    <source>
        <strain evidence="15 16">KACC 19306</strain>
    </source>
</reference>
<feature type="transmembrane region" description="Helical" evidence="13">
    <location>
        <begin position="5"/>
        <end position="24"/>
    </location>
</feature>
<evidence type="ECO:0000313" key="16">
    <source>
        <dbReference type="Proteomes" id="UP000324678"/>
    </source>
</evidence>
<evidence type="ECO:0000256" key="7">
    <source>
        <dbReference type="ARBA" id="ARBA00025034"/>
    </source>
</evidence>
<feature type="transmembrane region" description="Helical" evidence="13">
    <location>
        <begin position="99"/>
        <end position="127"/>
    </location>
</feature>
<gene>
    <name evidence="15" type="ORF">FLP10_07445</name>
</gene>
<evidence type="ECO:0000256" key="12">
    <source>
        <dbReference type="RuleBase" id="RU003945"/>
    </source>
</evidence>
<evidence type="ECO:0000256" key="2">
    <source>
        <dbReference type="ARBA" id="ARBA00010527"/>
    </source>
</evidence>
<dbReference type="GO" id="GO:0032977">
    <property type="term" value="F:membrane insertase activity"/>
    <property type="evidence" value="ECO:0007669"/>
    <property type="project" value="InterPro"/>
</dbReference>
<dbReference type="PANTHER" id="PTHR12428:SF65">
    <property type="entry name" value="CYTOCHROME C OXIDASE ASSEMBLY PROTEIN COX18, MITOCHONDRIAL"/>
    <property type="match status" value="1"/>
</dbReference>
<dbReference type="RefSeq" id="WP_149160291.1">
    <property type="nucleotide sequence ID" value="NZ_CP043505.1"/>
</dbReference>
<dbReference type="InterPro" id="IPR001708">
    <property type="entry name" value="YidC/ALB3/OXA1/COX18"/>
</dbReference>
<feature type="transmembrane region" description="Helical" evidence="13">
    <location>
        <begin position="187"/>
        <end position="206"/>
    </location>
</feature>
<dbReference type="AlphaFoldDB" id="A0A5C1YFL3"/>
<feature type="transmembrane region" description="Helical" evidence="13">
    <location>
        <begin position="36"/>
        <end position="56"/>
    </location>
</feature>
<evidence type="ECO:0000256" key="6">
    <source>
        <dbReference type="ARBA" id="ARBA00023136"/>
    </source>
</evidence>
<keyword evidence="5 13" id="KW-1133">Transmembrane helix</keyword>
<dbReference type="GO" id="GO:0005886">
    <property type="term" value="C:plasma membrane"/>
    <property type="evidence" value="ECO:0007669"/>
    <property type="project" value="TreeGrafter"/>
</dbReference>
<sequence length="270" mass="27348">MNLYAFPPIAAVIDGAYAVLAWLASTLEPLAGAGSAALAVVVLTLAVRAALIPTAISQARAERARMRLAPKLAELQRRHAKNPEKLQRAMMDLYAREKVSPLAGCLPTLVQAPVISVVYALFILPTINGHANAMLAHTMFGVPLGSSFAGAVAGGTLTPALVAVTVALVAIALVVGELTRRMARAGAAVTPAPTAAAGSAPGLAALTRVAAVLPFLTAVIVPFVPLAAGLYLAVTITWTLGQRIVLRRTVIDPPAAGADGAGAGAPSPVA</sequence>
<keyword evidence="4 12" id="KW-0812">Transmembrane</keyword>
<evidence type="ECO:0000313" key="15">
    <source>
        <dbReference type="EMBL" id="QEO14270.1"/>
    </source>
</evidence>
<dbReference type="PANTHER" id="PTHR12428">
    <property type="entry name" value="OXA1"/>
    <property type="match status" value="1"/>
</dbReference>
<protein>
    <recommendedName>
        <fullName evidence="3">Membrane protein insertase YidC</fullName>
    </recommendedName>
    <alternativeName>
        <fullName evidence="11">Foldase YidC</fullName>
    </alternativeName>
    <alternativeName>
        <fullName evidence="10">Membrane integrase YidC</fullName>
    </alternativeName>
    <alternativeName>
        <fullName evidence="9">Membrane protein YidC</fullName>
    </alternativeName>
</protein>
<evidence type="ECO:0000256" key="11">
    <source>
        <dbReference type="ARBA" id="ARBA00033342"/>
    </source>
</evidence>
<dbReference type="GO" id="GO:0051205">
    <property type="term" value="P:protein insertion into membrane"/>
    <property type="evidence" value="ECO:0007669"/>
    <property type="project" value="TreeGrafter"/>
</dbReference>
<dbReference type="InterPro" id="IPR028055">
    <property type="entry name" value="YidC/Oxa/ALB_C"/>
</dbReference>
<comment type="similarity">
    <text evidence="2">Belongs to the OXA1/ALB3/YidC family. Type 1 subfamily.</text>
</comment>
<proteinExistence type="inferred from homology"/>
<dbReference type="OrthoDB" id="9780552at2"/>
<dbReference type="EMBL" id="CP043505">
    <property type="protein sequence ID" value="QEO14270.1"/>
    <property type="molecule type" value="Genomic_DNA"/>
</dbReference>
<evidence type="ECO:0000256" key="8">
    <source>
        <dbReference type="ARBA" id="ARBA00026028"/>
    </source>
</evidence>
<accession>A0A5C1YFL3</accession>